<evidence type="ECO:0000259" key="2">
    <source>
        <dbReference type="Pfam" id="PF05267"/>
    </source>
</evidence>
<gene>
    <name evidence="3" type="primary">106086084</name>
</gene>
<dbReference type="Pfam" id="PF05267">
    <property type="entry name" value="DUF725"/>
    <property type="match status" value="1"/>
</dbReference>
<dbReference type="InterPro" id="IPR007931">
    <property type="entry name" value="TsetseEP"/>
</dbReference>
<dbReference type="EnsemblMetazoa" id="SCAU007499-RB">
    <property type="protein sequence ID" value="SCAU007499-PB"/>
    <property type="gene ID" value="SCAU007499"/>
</dbReference>
<reference evidence="3" key="1">
    <citation type="submission" date="2020-05" db="UniProtKB">
        <authorList>
            <consortium name="EnsemblMetazoa"/>
        </authorList>
    </citation>
    <scope>IDENTIFICATION</scope>
    <source>
        <strain evidence="3">USDA</strain>
    </source>
</reference>
<keyword evidence="4" id="KW-1185">Reference proteome</keyword>
<dbReference type="VEuPathDB" id="VectorBase:SCAU007499"/>
<dbReference type="AlphaFoldDB" id="A0A1I8PF69"/>
<evidence type="ECO:0000256" key="1">
    <source>
        <dbReference type="SAM" id="SignalP"/>
    </source>
</evidence>
<name>A0A1I8PF69_STOCA</name>
<evidence type="ECO:0000313" key="3">
    <source>
        <dbReference type="EnsemblMetazoa" id="SCAU007499-PB"/>
    </source>
</evidence>
<feature type="domain" description="Protein TsetseEP" evidence="2">
    <location>
        <begin position="49"/>
        <end position="165"/>
    </location>
</feature>
<protein>
    <recommendedName>
        <fullName evidence="2">Protein TsetseEP domain-containing protein</fullName>
    </recommendedName>
</protein>
<accession>A0A1I8PF69</accession>
<feature type="signal peptide" evidence="1">
    <location>
        <begin position="1"/>
        <end position="18"/>
    </location>
</feature>
<dbReference type="OrthoDB" id="8054395at2759"/>
<keyword evidence="1" id="KW-0732">Signal</keyword>
<sequence>MLALTLLVLALASQGVFSVPMSLDHEAQKEMANAIERTSQSMRDNPERSAECFAVYSQGITAANEKYELAYSKCVDTAAEELQRVEAEVAEDRNSVRSAGEAVCSSFQVCSNKESSADFFECYLEAASASLTSSLDMQTVSKTKMQYVNLRYQTIEYNKVHCSDECSNTYMKETTTLFNQLDECLKTGVPVPPVVPTEPSPPTETTGELM</sequence>
<evidence type="ECO:0000313" key="4">
    <source>
        <dbReference type="Proteomes" id="UP000095300"/>
    </source>
</evidence>
<proteinExistence type="predicted"/>
<feature type="chain" id="PRO_5009326677" description="Protein TsetseEP domain-containing protein" evidence="1">
    <location>
        <begin position="19"/>
        <end position="210"/>
    </location>
</feature>
<organism evidence="3 4">
    <name type="scientific">Stomoxys calcitrans</name>
    <name type="common">Stable fly</name>
    <name type="synonym">Conops calcitrans</name>
    <dbReference type="NCBI Taxonomy" id="35570"/>
    <lineage>
        <taxon>Eukaryota</taxon>
        <taxon>Metazoa</taxon>
        <taxon>Ecdysozoa</taxon>
        <taxon>Arthropoda</taxon>
        <taxon>Hexapoda</taxon>
        <taxon>Insecta</taxon>
        <taxon>Pterygota</taxon>
        <taxon>Neoptera</taxon>
        <taxon>Endopterygota</taxon>
        <taxon>Diptera</taxon>
        <taxon>Brachycera</taxon>
        <taxon>Muscomorpha</taxon>
        <taxon>Muscoidea</taxon>
        <taxon>Muscidae</taxon>
        <taxon>Stomoxys</taxon>
    </lineage>
</organism>
<dbReference type="Proteomes" id="UP000095300">
    <property type="component" value="Unassembled WGS sequence"/>
</dbReference>